<evidence type="ECO:0000313" key="14">
    <source>
        <dbReference type="Proteomes" id="UP000467132"/>
    </source>
</evidence>
<dbReference type="GO" id="GO:0008237">
    <property type="term" value="F:metallopeptidase activity"/>
    <property type="evidence" value="ECO:0007669"/>
    <property type="project" value="UniProtKB-KW"/>
</dbReference>
<dbReference type="NCBIfam" id="TIGR03296">
    <property type="entry name" value="M6dom_TIGR03296"/>
    <property type="match status" value="1"/>
</dbReference>
<dbReference type="InterPro" id="IPR048665">
    <property type="entry name" value="InhA-like_VEG"/>
</dbReference>
<comment type="caution">
    <text evidence="13">The sequence shown here is derived from an EMBL/GenBank/DDBJ whole genome shotgun (WGS) entry which is preliminary data.</text>
</comment>
<dbReference type="AlphaFoldDB" id="A0A845QWW2"/>
<comment type="subcellular location">
    <subcellularLocation>
        <location evidence="2">Secreted</location>
    </subcellularLocation>
</comment>
<evidence type="ECO:0000256" key="6">
    <source>
        <dbReference type="ARBA" id="ARBA00022729"/>
    </source>
</evidence>
<evidence type="ECO:0000256" key="2">
    <source>
        <dbReference type="ARBA" id="ARBA00004613"/>
    </source>
</evidence>
<evidence type="ECO:0000313" key="13">
    <source>
        <dbReference type="EMBL" id="NBI06269.1"/>
    </source>
</evidence>
<dbReference type="Gene3D" id="2.60.120.260">
    <property type="entry name" value="Galactose-binding domain-like"/>
    <property type="match status" value="1"/>
</dbReference>
<keyword evidence="6 10" id="KW-0732">Signal</keyword>
<dbReference type="GO" id="GO:0006508">
    <property type="term" value="P:proteolysis"/>
    <property type="evidence" value="ECO:0007669"/>
    <property type="project" value="UniProtKB-KW"/>
</dbReference>
<dbReference type="SUPFAM" id="SSF55486">
    <property type="entry name" value="Metalloproteases ('zincins'), catalytic domain"/>
    <property type="match status" value="1"/>
</dbReference>
<dbReference type="RefSeq" id="WP_160196743.1">
    <property type="nucleotide sequence ID" value="NZ_QXXA01000005.1"/>
</dbReference>
<proteinExistence type="predicted"/>
<dbReference type="InterPro" id="IPR012300">
    <property type="entry name" value="Pept_M6_InhA"/>
</dbReference>
<evidence type="ECO:0000259" key="11">
    <source>
        <dbReference type="Pfam" id="PF05547"/>
    </source>
</evidence>
<reference evidence="13 14" key="1">
    <citation type="submission" date="2018-08" db="EMBL/GenBank/DDBJ databases">
        <title>Murine metabolic-syndrome-specific gut microbial biobank.</title>
        <authorList>
            <person name="Liu C."/>
        </authorList>
    </citation>
    <scope>NUCLEOTIDE SEQUENCE [LARGE SCALE GENOMIC DNA]</scope>
    <source>
        <strain evidence="13 14">583</strain>
    </source>
</reference>
<dbReference type="Pfam" id="PF20774">
    <property type="entry name" value="InhA-like_VEG"/>
    <property type="match status" value="1"/>
</dbReference>
<evidence type="ECO:0000256" key="9">
    <source>
        <dbReference type="ARBA" id="ARBA00023049"/>
    </source>
</evidence>
<evidence type="ECO:0000256" key="7">
    <source>
        <dbReference type="ARBA" id="ARBA00022801"/>
    </source>
</evidence>
<dbReference type="Pfam" id="PF20773">
    <property type="entry name" value="InhA-like_MAM"/>
    <property type="match status" value="1"/>
</dbReference>
<evidence type="ECO:0000256" key="3">
    <source>
        <dbReference type="ARBA" id="ARBA00022525"/>
    </source>
</evidence>
<dbReference type="InterPro" id="IPR008757">
    <property type="entry name" value="Peptidase_M6-like_domain"/>
</dbReference>
<dbReference type="PANTHER" id="PTHR13062">
    <property type="entry name" value="COLLAGENASE"/>
    <property type="match status" value="1"/>
</dbReference>
<comment type="cofactor">
    <cofactor evidence="1">
        <name>Zn(2+)</name>
        <dbReference type="ChEBI" id="CHEBI:29105"/>
    </cofactor>
</comment>
<organism evidence="13 14">
    <name type="scientific">Senegalia massiliensis</name>
    <dbReference type="NCBI Taxonomy" id="1720316"/>
    <lineage>
        <taxon>Bacteria</taxon>
        <taxon>Bacillati</taxon>
        <taxon>Bacillota</taxon>
        <taxon>Clostridia</taxon>
        <taxon>Eubacteriales</taxon>
        <taxon>Clostridiaceae</taxon>
        <taxon>Senegalia</taxon>
    </lineage>
</organism>
<dbReference type="PIRSF" id="PIRSF007519">
    <property type="entry name" value="Protease_InhA"/>
    <property type="match status" value="1"/>
</dbReference>
<keyword evidence="14" id="KW-1185">Reference proteome</keyword>
<dbReference type="Pfam" id="PF05547">
    <property type="entry name" value="Peptidase_M6"/>
    <property type="match status" value="1"/>
</dbReference>
<accession>A0A845QWW2</accession>
<evidence type="ECO:0000256" key="4">
    <source>
        <dbReference type="ARBA" id="ARBA00022670"/>
    </source>
</evidence>
<keyword evidence="3" id="KW-0964">Secreted</keyword>
<evidence type="ECO:0000256" key="8">
    <source>
        <dbReference type="ARBA" id="ARBA00022833"/>
    </source>
</evidence>
<keyword evidence="8" id="KW-0862">Zinc</keyword>
<dbReference type="Proteomes" id="UP000467132">
    <property type="component" value="Unassembled WGS sequence"/>
</dbReference>
<feature type="domain" description="Peptidase M6-like" evidence="11">
    <location>
        <begin position="134"/>
        <end position="419"/>
    </location>
</feature>
<dbReference type="EMBL" id="QXXA01000005">
    <property type="protein sequence ID" value="NBI06269.1"/>
    <property type="molecule type" value="Genomic_DNA"/>
</dbReference>
<feature type="signal peptide" evidence="10">
    <location>
        <begin position="1"/>
        <end position="21"/>
    </location>
</feature>
<evidence type="ECO:0000256" key="10">
    <source>
        <dbReference type="SAM" id="SignalP"/>
    </source>
</evidence>
<name>A0A845QWW2_9CLOT</name>
<sequence>MKKILSLAVASSMLLSSFSFAAEAPESKVLDLNSEHKVQAYRGSSFDLGIANDEKLIEMLKDEGKISKNATLKEAEKALNKYLKSKAESTKKRDNQVKDIDKVIPGAKNLNNGTFNGKGIKKGHVEDLDSLEKEPYNGNVRKDKVLVLAIDFPDYENGSITKEETDMWYEDYTNEHFQNMIFGKDGYKGPNCETLVSMRQYYEEQSGGSYTVDGTVAGWYTADHPAAYYGGNYPTPDGSDHRPRELVFEALTKAGQDPNIDLSEYDVWDRDDYDGDGVYDEPDGIIDHLMVIHAGVGEEAGGGKLGGDAIWSHRWNLGDLVAVPGGTSNSDRFGGLLGAYDYTIEPEDGAAGVFAHEYGHDLGLPDEYDTQYTGEGEPVGYWSLMSSGSWAGDVPGTEPTGMSPYAKEFLQAVHGGNWLSGTTIEVDEITSKGIEAVLDQASSKGVNNDVVRINLPDKESTVNTPAGGEYEYFSGRGDEIDNKMIATVDLSGVKEASLNYDVWYNIESNWDFGMVQISTDDGETWTSLSTPNTVSDIVEDGYPEIKENVPGYTGNSNGWLNESIDLSEYVGQKVKLQFRYMTDWGTNLDGLYVDNINVAADGTDIFSDDAESDTLFTLNGFSKDTGKSYSNHYYLVEWRTHTGVDEGLSNIRRGDSLMSFDPGMLVWYVDNSYDNNWTGAHPGEGFLGIVDADQRGNKWSDKSIGSTRYQIHDAAFSTEKSSKMFLDYTDLLGVTMKDNYTKANALFDDSNDYSNPDLVDAGRNISSYGLKIRVVGKNKDNSVGKILLFK</sequence>
<keyword evidence="5" id="KW-0479">Metal-binding</keyword>
<gene>
    <name evidence="13" type="ORF">D3Z33_05265</name>
</gene>
<protein>
    <submittedName>
        <fullName evidence="13">M6 family metalloprotease domain-containing protein</fullName>
    </submittedName>
</protein>
<evidence type="ECO:0000256" key="1">
    <source>
        <dbReference type="ARBA" id="ARBA00001947"/>
    </source>
</evidence>
<evidence type="ECO:0000259" key="12">
    <source>
        <dbReference type="Pfam" id="PF20774"/>
    </source>
</evidence>
<keyword evidence="7" id="KW-0378">Hydrolase</keyword>
<dbReference type="PANTHER" id="PTHR13062:SF12">
    <property type="entry name" value="ALPHA-2-MACROGLOBULIN DOMAIN-CONTAINING PROTEIN"/>
    <property type="match status" value="1"/>
</dbReference>
<dbReference type="GO" id="GO:0005576">
    <property type="term" value="C:extracellular region"/>
    <property type="evidence" value="ECO:0007669"/>
    <property type="project" value="UniProtKB-SubCell"/>
</dbReference>
<keyword evidence="9 13" id="KW-0482">Metalloprotease</keyword>
<evidence type="ECO:0000256" key="5">
    <source>
        <dbReference type="ARBA" id="ARBA00022723"/>
    </source>
</evidence>
<feature type="domain" description="Immune inhibitor A-like metallopeptidase VEG" evidence="12">
    <location>
        <begin position="630"/>
        <end position="786"/>
    </location>
</feature>
<dbReference type="GO" id="GO:0046872">
    <property type="term" value="F:metal ion binding"/>
    <property type="evidence" value="ECO:0007669"/>
    <property type="project" value="UniProtKB-KW"/>
</dbReference>
<feature type="chain" id="PRO_5032473104" evidence="10">
    <location>
        <begin position="22"/>
        <end position="790"/>
    </location>
</feature>
<keyword evidence="4 13" id="KW-0645">Protease</keyword>
<dbReference type="OrthoDB" id="275270at2"/>